<evidence type="ECO:0008006" key="4">
    <source>
        <dbReference type="Google" id="ProtNLM"/>
    </source>
</evidence>
<organism evidence="2 3">
    <name type="scientific">Juglans regia</name>
    <name type="common">English walnut</name>
    <dbReference type="NCBI Taxonomy" id="51240"/>
    <lineage>
        <taxon>Eukaryota</taxon>
        <taxon>Viridiplantae</taxon>
        <taxon>Streptophyta</taxon>
        <taxon>Embryophyta</taxon>
        <taxon>Tracheophyta</taxon>
        <taxon>Spermatophyta</taxon>
        <taxon>Magnoliopsida</taxon>
        <taxon>eudicotyledons</taxon>
        <taxon>Gunneridae</taxon>
        <taxon>Pentapetalae</taxon>
        <taxon>rosids</taxon>
        <taxon>fabids</taxon>
        <taxon>Fagales</taxon>
        <taxon>Juglandaceae</taxon>
        <taxon>Juglans</taxon>
    </lineage>
</organism>
<accession>A0A833XS82</accession>
<evidence type="ECO:0000313" key="3">
    <source>
        <dbReference type="Proteomes" id="UP000619265"/>
    </source>
</evidence>
<comment type="caution">
    <text evidence="2">The sequence shown here is derived from an EMBL/GenBank/DDBJ whole genome shotgun (WGS) entry which is preliminary data.</text>
</comment>
<proteinExistence type="predicted"/>
<dbReference type="PANTHER" id="PTHR37610:SF81">
    <property type="entry name" value="RETROTRANSPOSON COPIA-LIKE N-TERMINAL DOMAIN-CONTAINING PROTEIN"/>
    <property type="match status" value="1"/>
</dbReference>
<dbReference type="Proteomes" id="UP000619265">
    <property type="component" value="Unassembled WGS sequence"/>
</dbReference>
<sequence length="157" mass="17890">MATSDPRANSASVTNPSDDSSSSYYLYPSDNPGALLVFEIFIGENYVAWSRSISSSNDFRFRVSWMRANNLILSWLMNSIAKEIHGSLLYFSSAFDIWEELKTSYLQSDGPQIVILEKFFSSISLLYSLGSKSVTEYFSDFKTLWDEYINYQPIPSC</sequence>
<protein>
    <recommendedName>
        <fullName evidence="4">Retrotransposon Copia-like N-terminal domain-containing protein</fullName>
    </recommendedName>
</protein>
<evidence type="ECO:0000256" key="1">
    <source>
        <dbReference type="SAM" id="MobiDB-lite"/>
    </source>
</evidence>
<feature type="region of interest" description="Disordered" evidence="1">
    <location>
        <begin position="1"/>
        <end position="24"/>
    </location>
</feature>
<dbReference type="EMBL" id="LIHL02000003">
    <property type="protein sequence ID" value="KAF5476282.1"/>
    <property type="molecule type" value="Genomic_DNA"/>
</dbReference>
<feature type="compositionally biased region" description="Low complexity" evidence="1">
    <location>
        <begin position="15"/>
        <end position="24"/>
    </location>
</feature>
<feature type="compositionally biased region" description="Polar residues" evidence="1">
    <location>
        <begin position="1"/>
        <end position="14"/>
    </location>
</feature>
<reference evidence="2" key="2">
    <citation type="submission" date="2020-03" db="EMBL/GenBank/DDBJ databases">
        <title>Walnut 2.0.</title>
        <authorList>
            <person name="Marrano A."/>
            <person name="Britton M."/>
            <person name="Zimin A.V."/>
            <person name="Zaini P.A."/>
            <person name="Workman R."/>
            <person name="Puiu D."/>
            <person name="Bianco L."/>
            <person name="Allen B.J."/>
            <person name="Troggio M."/>
            <person name="Leslie C.A."/>
            <person name="Timp W."/>
            <person name="Dendekar A."/>
            <person name="Salzberg S.L."/>
            <person name="Neale D.B."/>
        </authorList>
    </citation>
    <scope>NUCLEOTIDE SEQUENCE</scope>
    <source>
        <tissue evidence="2">Leaves</tissue>
    </source>
</reference>
<dbReference type="PANTHER" id="PTHR37610">
    <property type="entry name" value="CCHC-TYPE DOMAIN-CONTAINING PROTEIN"/>
    <property type="match status" value="1"/>
</dbReference>
<gene>
    <name evidence="2" type="ORF">F2P56_008013</name>
</gene>
<dbReference type="AlphaFoldDB" id="A0A833XS82"/>
<reference evidence="2" key="1">
    <citation type="submission" date="2015-10" db="EMBL/GenBank/DDBJ databases">
        <authorList>
            <person name="Martinez-Garcia P.J."/>
            <person name="Crepeau M.W."/>
            <person name="Puiu D."/>
            <person name="Gonzalez-Ibeas D."/>
            <person name="Whalen J."/>
            <person name="Stevens K."/>
            <person name="Paul R."/>
            <person name="Butterfield T."/>
            <person name="Britton M."/>
            <person name="Reagan R."/>
            <person name="Chakraborty S."/>
            <person name="Walawage S.L."/>
            <person name="Vasquez-Gross H.A."/>
            <person name="Cardeno C."/>
            <person name="Famula R."/>
            <person name="Pratt K."/>
            <person name="Kuruganti S."/>
            <person name="Aradhya M.K."/>
            <person name="Leslie C.A."/>
            <person name="Dandekar A.M."/>
            <person name="Salzberg S.L."/>
            <person name="Wegrzyn J.L."/>
            <person name="Langley C.H."/>
            <person name="Neale D.B."/>
        </authorList>
    </citation>
    <scope>NUCLEOTIDE SEQUENCE</scope>
    <source>
        <tissue evidence="2">Leaves</tissue>
    </source>
</reference>
<name>A0A833XS82_JUGRE</name>
<dbReference type="Gramene" id="Jr03_25830_p1">
    <property type="protein sequence ID" value="cds.Jr03_25830_p1"/>
    <property type="gene ID" value="Jr03_25830"/>
</dbReference>
<evidence type="ECO:0000313" key="2">
    <source>
        <dbReference type="EMBL" id="KAF5476282.1"/>
    </source>
</evidence>